<comment type="similarity">
    <text evidence="3">Belongs to the class-III pyridoxal-phosphate-dependent aminotransferase family.</text>
</comment>
<dbReference type="RefSeq" id="WP_323281182.1">
    <property type="nucleotide sequence ID" value="NZ_JAYGGQ010000025.1"/>
</dbReference>
<keyword evidence="2 3" id="KW-0663">Pyridoxal phosphate</keyword>
<evidence type="ECO:0000256" key="1">
    <source>
        <dbReference type="ARBA" id="ARBA00001933"/>
    </source>
</evidence>
<dbReference type="PROSITE" id="PS00600">
    <property type="entry name" value="AA_TRANSFER_CLASS_3"/>
    <property type="match status" value="1"/>
</dbReference>
<dbReference type="GO" id="GO:0008483">
    <property type="term" value="F:transaminase activity"/>
    <property type="evidence" value="ECO:0007669"/>
    <property type="project" value="UniProtKB-KW"/>
</dbReference>
<name>A0ABU5TC85_9MICC</name>
<dbReference type="Gene3D" id="3.90.1150.10">
    <property type="entry name" value="Aspartate Aminotransferase, domain 1"/>
    <property type="match status" value="1"/>
</dbReference>
<comment type="cofactor">
    <cofactor evidence="1">
        <name>pyridoxal 5'-phosphate</name>
        <dbReference type="ChEBI" id="CHEBI:597326"/>
    </cofactor>
</comment>
<dbReference type="InterPro" id="IPR015421">
    <property type="entry name" value="PyrdxlP-dep_Trfase_major"/>
</dbReference>
<keyword evidence="5" id="KW-1185">Reference proteome</keyword>
<evidence type="ECO:0000313" key="4">
    <source>
        <dbReference type="EMBL" id="MEA5457270.1"/>
    </source>
</evidence>
<dbReference type="InterPro" id="IPR015424">
    <property type="entry name" value="PyrdxlP-dep_Trfase"/>
</dbReference>
<dbReference type="PANTHER" id="PTHR43713:SF3">
    <property type="entry name" value="GLUTAMATE-1-SEMIALDEHYDE 2,1-AMINOMUTASE 1, CHLOROPLASTIC-RELATED"/>
    <property type="match status" value="1"/>
</dbReference>
<evidence type="ECO:0000256" key="3">
    <source>
        <dbReference type="RuleBase" id="RU003560"/>
    </source>
</evidence>
<dbReference type="CDD" id="cd00610">
    <property type="entry name" value="OAT_like"/>
    <property type="match status" value="1"/>
</dbReference>
<evidence type="ECO:0000313" key="5">
    <source>
        <dbReference type="Proteomes" id="UP001304769"/>
    </source>
</evidence>
<dbReference type="Pfam" id="PF00202">
    <property type="entry name" value="Aminotran_3"/>
    <property type="match status" value="1"/>
</dbReference>
<dbReference type="Proteomes" id="UP001304769">
    <property type="component" value="Unassembled WGS sequence"/>
</dbReference>
<reference evidence="4 5" key="1">
    <citation type="submission" date="2023-12" db="EMBL/GenBank/DDBJ databases">
        <title>Sinomonas terricola sp. nov, isolated from litchi orchard soil in Guangdong, PR China.</title>
        <authorList>
            <person name="Jiaxin W."/>
            <person name="Yang Z."/>
            <person name="Honghui Z."/>
        </authorList>
    </citation>
    <scope>NUCLEOTIDE SEQUENCE [LARGE SCALE GENOMIC DNA]</scope>
    <source>
        <strain evidence="4 5">JGH33</strain>
    </source>
</reference>
<dbReference type="SUPFAM" id="SSF53383">
    <property type="entry name" value="PLP-dependent transferases"/>
    <property type="match status" value="1"/>
</dbReference>
<dbReference type="InterPro" id="IPR015422">
    <property type="entry name" value="PyrdxlP-dep_Trfase_small"/>
</dbReference>
<comment type="caution">
    <text evidence="4">The sequence shown here is derived from an EMBL/GenBank/DDBJ whole genome shotgun (WGS) entry which is preliminary data.</text>
</comment>
<organism evidence="4 5">
    <name type="scientific">Sinomonas terricola</name>
    <dbReference type="NCBI Taxonomy" id="3110330"/>
    <lineage>
        <taxon>Bacteria</taxon>
        <taxon>Bacillati</taxon>
        <taxon>Actinomycetota</taxon>
        <taxon>Actinomycetes</taxon>
        <taxon>Micrococcales</taxon>
        <taxon>Micrococcaceae</taxon>
        <taxon>Sinomonas</taxon>
    </lineage>
</organism>
<keyword evidence="4" id="KW-0808">Transferase</keyword>
<gene>
    <name evidence="4" type="ORF">SPF06_21345</name>
</gene>
<proteinExistence type="inferred from homology"/>
<keyword evidence="4" id="KW-0032">Aminotransferase</keyword>
<dbReference type="EMBL" id="JAYGGQ010000025">
    <property type="protein sequence ID" value="MEA5457270.1"/>
    <property type="molecule type" value="Genomic_DNA"/>
</dbReference>
<dbReference type="Gene3D" id="3.40.640.10">
    <property type="entry name" value="Type I PLP-dependent aspartate aminotransferase-like (Major domain)"/>
    <property type="match status" value="1"/>
</dbReference>
<dbReference type="PANTHER" id="PTHR43713">
    <property type="entry name" value="GLUTAMATE-1-SEMIALDEHYDE 2,1-AMINOMUTASE"/>
    <property type="match status" value="1"/>
</dbReference>
<dbReference type="InterPro" id="IPR049704">
    <property type="entry name" value="Aminotrans_3_PPA_site"/>
</dbReference>
<protein>
    <submittedName>
        <fullName evidence="4">Aspartate aminotransferase family protein</fullName>
    </submittedName>
</protein>
<accession>A0ABU5TC85</accession>
<evidence type="ECO:0000256" key="2">
    <source>
        <dbReference type="ARBA" id="ARBA00022898"/>
    </source>
</evidence>
<dbReference type="InterPro" id="IPR005814">
    <property type="entry name" value="Aminotrans_3"/>
</dbReference>
<sequence>MNSETWRSRAEAVIPGGVSSNVRLSAPRTCFTRGSGARLFDVDGREYVDYLLGQGPAFLGHGHPEVTAAVAEATSRGMVFGAQHTLEIEAAEALVEAIGWAEQVRFGVSGTESDQGALRLARAATGRRRVLRFSGTYHGWLDNVLIDFQAGPTSPASEGQSEASLSEWIVVPFNDRTAVENAFAEHGEHIAAVIVEPVMCNNGVIRAAPGFLELLRSLCTRNGSLLIFDEVITGFRLARGGAAEFFGVTPDLAVYGKAVAGGWPVSAMAGSKELMDLIASGRVNHSGTFNASTMAAAAVLATQKVLREQPPYDGIAAHSATLTTGLAEIAERHGLPLAIQGVNAAFHLGIPKDPASASPATCYEELAGLDLARYARLSHRFAEEGLWVAGRGVWYISAAHNASDAEKALEAFEAVVSKDAA</sequence>